<evidence type="ECO:0000313" key="3">
    <source>
        <dbReference type="Proteomes" id="UP001516400"/>
    </source>
</evidence>
<keyword evidence="3" id="KW-1185">Reference proteome</keyword>
<comment type="caution">
    <text evidence="2">The sequence shown here is derived from an EMBL/GenBank/DDBJ whole genome shotgun (WGS) entry which is preliminary data.</text>
</comment>
<sequence length="131" mass="14901">MRPNSYLIGTSVHYELINIIHDIVELFGRSYLKVQTGENCLATQQDTTINATATKSSCQSKQPPTNEARPPVNSFIFTETSLTSRQNTEFHPESSTFRLPLNTLNLVSPYDISLVQDKKEKIEEEEQLLLR</sequence>
<reference evidence="2 3" key="1">
    <citation type="journal article" date="2021" name="BMC Biol.">
        <title>Horizontally acquired antibacterial genes associated with adaptive radiation of ladybird beetles.</title>
        <authorList>
            <person name="Li H.S."/>
            <person name="Tang X.F."/>
            <person name="Huang Y.H."/>
            <person name="Xu Z.Y."/>
            <person name="Chen M.L."/>
            <person name="Du X.Y."/>
            <person name="Qiu B.Y."/>
            <person name="Chen P.T."/>
            <person name="Zhang W."/>
            <person name="Slipinski A."/>
            <person name="Escalona H.E."/>
            <person name="Waterhouse R.M."/>
            <person name="Zwick A."/>
            <person name="Pang H."/>
        </authorList>
    </citation>
    <scope>NUCLEOTIDE SEQUENCE [LARGE SCALE GENOMIC DNA]</scope>
    <source>
        <strain evidence="2">SYSU2018</strain>
    </source>
</reference>
<name>A0ABD2PDY9_9CUCU</name>
<protein>
    <submittedName>
        <fullName evidence="2">Uncharacterized protein</fullName>
    </submittedName>
</protein>
<evidence type="ECO:0000313" key="2">
    <source>
        <dbReference type="EMBL" id="KAL3289140.1"/>
    </source>
</evidence>
<dbReference type="Proteomes" id="UP001516400">
    <property type="component" value="Unassembled WGS sequence"/>
</dbReference>
<proteinExistence type="predicted"/>
<feature type="region of interest" description="Disordered" evidence="1">
    <location>
        <begin position="53"/>
        <end position="72"/>
    </location>
</feature>
<organism evidence="2 3">
    <name type="scientific">Cryptolaemus montrouzieri</name>
    <dbReference type="NCBI Taxonomy" id="559131"/>
    <lineage>
        <taxon>Eukaryota</taxon>
        <taxon>Metazoa</taxon>
        <taxon>Ecdysozoa</taxon>
        <taxon>Arthropoda</taxon>
        <taxon>Hexapoda</taxon>
        <taxon>Insecta</taxon>
        <taxon>Pterygota</taxon>
        <taxon>Neoptera</taxon>
        <taxon>Endopterygota</taxon>
        <taxon>Coleoptera</taxon>
        <taxon>Polyphaga</taxon>
        <taxon>Cucujiformia</taxon>
        <taxon>Coccinelloidea</taxon>
        <taxon>Coccinellidae</taxon>
        <taxon>Scymninae</taxon>
        <taxon>Scymnini</taxon>
        <taxon>Cryptolaemus</taxon>
    </lineage>
</organism>
<dbReference type="EMBL" id="JABFTP020000185">
    <property type="protein sequence ID" value="KAL3289140.1"/>
    <property type="molecule type" value="Genomic_DNA"/>
</dbReference>
<evidence type="ECO:0000256" key="1">
    <source>
        <dbReference type="SAM" id="MobiDB-lite"/>
    </source>
</evidence>
<feature type="compositionally biased region" description="Polar residues" evidence="1">
    <location>
        <begin position="53"/>
        <end position="65"/>
    </location>
</feature>
<accession>A0ABD2PDY9</accession>
<gene>
    <name evidence="2" type="ORF">HHI36_003577</name>
</gene>
<dbReference type="AlphaFoldDB" id="A0ABD2PDY9"/>